<evidence type="ECO:0000256" key="2">
    <source>
        <dbReference type="ARBA" id="ARBA00022737"/>
    </source>
</evidence>
<dbReference type="PROSITE" id="PS50097">
    <property type="entry name" value="BTB"/>
    <property type="match status" value="1"/>
</dbReference>
<dbReference type="SUPFAM" id="SSF57903">
    <property type="entry name" value="FYVE/PHD zinc finger"/>
    <property type="match status" value="1"/>
</dbReference>
<evidence type="ECO:0000256" key="1">
    <source>
        <dbReference type="ARBA" id="ARBA00022723"/>
    </source>
</evidence>
<sequence length="1107" mass="121696">MGSNKEPKIDYLDILKEQFNALQSEHLELRRKYELECSSSTPDSFPSRLLSLTSSLLEKPRFSDVTFKFAGNSLKSVPAHKYVLAARTDFWKFENGGDEKSEIQISDDVDFEAFHVAIRWIYTDEIDLKMEDEKLLKVCETATSFRLEQLKNVCVQQLGARLHVDNCIKIYEFAEKQSLRQLSTVAGSMIAGAWPKLGPAHFAQMTAALLYRLIDGNTKNVLHSIVSIGREDVLFLYFMQNSAKIPKILNDLDPQGASALEIALCSEHEKSRQIAAQLVEKGADVNVKDAERGETILMRMCRKENLSAMDFLLGNGADGRDSQSPGDYNVVHVASRIPSPALATWISENKEKLDLDKVDAEERTPLICAVMANNHIMCETLIRSGVNCDVTTSEGHTALSTCLLMSDAPNRRIAELLMLNGAGVNFAICDSKTPFFNEIVSRKDVASVEALLAANVDCHVADGRGQTACHVAAEAGAPEILSKIVEARRGLKWPRDADDRTALDIAVEKRDLKSARICIKGGADVNARDANGQTLLVKAILANDDEMGVFLIEHDAKAKNDERISSKTYVEAACERGLLNTVRSFISNGCKLNSRCSTGYSLLHSALSHQKLDVASLLVNFGCDVESRVALGAGGEVLDDGDESWITKQTLLHRLIDDGDQQSAVFLIESGADVNARKEYRNPTDDDQFTPAHMAVSWAQNDVLRALRDHSANLCDVDSDGRTPAHIGVREQNVDGVKILLDAENVEFIPIRDKFGQTILSQAMAMKDHQIASLIVARQPHAAVQTNGNGENLLHQAIRQNDIESVLFLLAVAKADPCRPITDGSLKTPLHLAAIAKDEMILRNLILVNDDVNVTSADGTTPLLEALKARNDKHAAILMENGAEPNVKDEYGENAMLCAVRSGSLDCIRAVADSSRTNRYARNKIGYTSLHICALLTIDKLPKRTSSSDVIELVLIYAEEEAQAQNEKQFAGFIDARDADGNTALMIAYSQGNAGVCRSLLKRRACMGQRNNGDVNVFTYETATKQLLLGLLESLEAEPRWSDGDTCDCGARFSLTSRKHHCRHCGRHVCSKCSETTMPIAKYGEEKRVRVCDVCAHVISTGTAPRR</sequence>
<dbReference type="PANTHER" id="PTHR24198:SF165">
    <property type="entry name" value="ANKYRIN REPEAT-CONTAINING PROTEIN-RELATED"/>
    <property type="match status" value="1"/>
</dbReference>
<dbReference type="STRING" id="6239.F22G12.4a.1"/>
<dbReference type="PaxDb" id="6239-F22G12.4a"/>
<feature type="domain" description="BTB" evidence="8">
    <location>
        <begin position="63"/>
        <end position="130"/>
    </location>
</feature>
<dbReference type="eggNOG" id="KOG0504">
    <property type="taxonomic scope" value="Eukaryota"/>
</dbReference>
<dbReference type="Gene3D" id="3.30.710.10">
    <property type="entry name" value="Potassium Channel Kv1.1, Chain A"/>
    <property type="match status" value="1"/>
</dbReference>
<dbReference type="CTD" id="173180"/>
<dbReference type="WormBase" id="F22G12.4a">
    <property type="protein sequence ID" value="CE15891"/>
    <property type="gene ID" value="WBGene00009064"/>
</dbReference>
<dbReference type="CDD" id="cd18303">
    <property type="entry name" value="BTB_POZ_Rank-5"/>
    <property type="match status" value="1"/>
</dbReference>
<dbReference type="InterPro" id="IPR036770">
    <property type="entry name" value="Ankyrin_rpt-contain_sf"/>
</dbReference>
<dbReference type="PROSITE" id="PS50088">
    <property type="entry name" value="ANK_REPEAT"/>
    <property type="match status" value="7"/>
</dbReference>
<dbReference type="PhylomeDB" id="O45398"/>
<evidence type="ECO:0000256" key="4">
    <source>
        <dbReference type="ARBA" id="ARBA00022833"/>
    </source>
</evidence>
<dbReference type="InParanoid" id="O45398"/>
<dbReference type="Pfam" id="PF12796">
    <property type="entry name" value="Ank_2"/>
    <property type="match status" value="4"/>
</dbReference>
<dbReference type="InterPro" id="IPR017455">
    <property type="entry name" value="Znf_FYVE-rel"/>
</dbReference>
<dbReference type="PANTHER" id="PTHR24198">
    <property type="entry name" value="ANKYRIN REPEAT AND PROTEIN KINASE DOMAIN-CONTAINING PROTEIN"/>
    <property type="match status" value="1"/>
</dbReference>
<feature type="repeat" description="ANK" evidence="6">
    <location>
        <begin position="647"/>
        <end position="679"/>
    </location>
</feature>
<feature type="repeat" description="ANK" evidence="6">
    <location>
        <begin position="980"/>
        <end position="1012"/>
    </location>
</feature>
<evidence type="ECO:0000259" key="9">
    <source>
        <dbReference type="PROSITE" id="PS50178"/>
    </source>
</evidence>
<dbReference type="FunFam" id="1.25.40.20:FF:001063">
    <property type="entry name" value="Uncharacterized protein"/>
    <property type="match status" value="1"/>
</dbReference>
<evidence type="ECO:0000256" key="6">
    <source>
        <dbReference type="PROSITE-ProRule" id="PRU00023"/>
    </source>
</evidence>
<dbReference type="AGR" id="WB:WBGene00009064"/>
<dbReference type="FunCoup" id="O45398">
    <property type="interactions" value="3316"/>
</dbReference>
<feature type="repeat" description="ANK" evidence="6">
    <location>
        <begin position="858"/>
        <end position="890"/>
    </location>
</feature>
<dbReference type="UCSC" id="F22G12.4">
    <property type="organism name" value="c. elegans"/>
</dbReference>
<proteinExistence type="evidence at protein level"/>
<keyword evidence="2" id="KW-0677">Repeat</keyword>
<dbReference type="Pfam" id="PF00023">
    <property type="entry name" value="Ank"/>
    <property type="match status" value="1"/>
</dbReference>
<dbReference type="PeptideAtlas" id="O45398"/>
<protein>
    <submittedName>
        <fullName evidence="10">ANK_REP_REGION domain-containing protein</fullName>
    </submittedName>
</protein>
<dbReference type="Proteomes" id="UP000001940">
    <property type="component" value="Chromosome I"/>
</dbReference>
<dbReference type="OrthoDB" id="2306477at2759"/>
<dbReference type="InterPro" id="IPR049765">
    <property type="entry name" value="ANFY1_BTB_POZ"/>
</dbReference>
<dbReference type="InterPro" id="IPR000210">
    <property type="entry name" value="BTB/POZ_dom"/>
</dbReference>
<dbReference type="EMBL" id="BX284601">
    <property type="protein sequence ID" value="CAB07368.3"/>
    <property type="molecule type" value="Genomic_DNA"/>
</dbReference>
<dbReference type="RefSeq" id="NP_001252085.1">
    <property type="nucleotide sequence ID" value="NM_001265156.1"/>
</dbReference>
<dbReference type="Pfam" id="PF00651">
    <property type="entry name" value="BTB"/>
    <property type="match status" value="1"/>
</dbReference>
<dbReference type="PROSITE" id="PS50297">
    <property type="entry name" value="ANK_REP_REGION"/>
    <property type="match status" value="3"/>
</dbReference>
<evidence type="ECO:0000313" key="12">
    <source>
        <dbReference type="WormBase" id="F22G12.4a"/>
    </source>
</evidence>
<dbReference type="GeneID" id="173180"/>
<feature type="repeat" description="ANK" evidence="6">
    <location>
        <begin position="598"/>
        <end position="630"/>
    </location>
</feature>
<dbReference type="OMA" id="NVFTYET"/>
<dbReference type="GO" id="GO:0005545">
    <property type="term" value="F:1-phosphatidylinositol binding"/>
    <property type="evidence" value="ECO:0000250"/>
    <property type="project" value="WormBase"/>
</dbReference>
<name>O45398_CAEEL</name>
<dbReference type="GO" id="GO:0008270">
    <property type="term" value="F:zinc ion binding"/>
    <property type="evidence" value="ECO:0007669"/>
    <property type="project" value="UniProtKB-KW"/>
</dbReference>
<dbReference type="Gene3D" id="3.30.40.10">
    <property type="entry name" value="Zinc/RING finger domain, C3HC4 (zinc finger)"/>
    <property type="match status" value="1"/>
</dbReference>
<reference evidence="10 11" key="1">
    <citation type="journal article" date="1998" name="Science">
        <title>Genome sequence of the nematode C. elegans: a platform for investigating biology.</title>
        <authorList>
            <consortium name="The C. elegans sequencing consortium"/>
            <person name="Sulson J.E."/>
            <person name="Waterston R."/>
        </authorList>
    </citation>
    <scope>NUCLEOTIDE SEQUENCE [LARGE SCALE GENOMIC DNA]</scope>
    <source>
        <strain evidence="10 11">Bristol N2</strain>
    </source>
</reference>
<dbReference type="SUPFAM" id="SSF48403">
    <property type="entry name" value="Ankyrin repeat"/>
    <property type="match status" value="2"/>
</dbReference>
<feature type="repeat" description="ANK" evidence="6">
    <location>
        <begin position="255"/>
        <end position="290"/>
    </location>
</feature>
<evidence type="ECO:0000256" key="5">
    <source>
        <dbReference type="ARBA" id="ARBA00023043"/>
    </source>
</evidence>
<dbReference type="ExpressionAtlas" id="O45398">
    <property type="expression patterns" value="baseline and differential"/>
</dbReference>
<evidence type="ECO:0000313" key="11">
    <source>
        <dbReference type="Proteomes" id="UP000001940"/>
    </source>
</evidence>
<gene>
    <name evidence="10" type="ORF">CELE_F22G12.4</name>
    <name evidence="10 12" type="ORF">F22G12.4</name>
</gene>
<evidence type="ECO:0000256" key="3">
    <source>
        <dbReference type="ARBA" id="ARBA00022771"/>
    </source>
</evidence>
<keyword evidence="5 6" id="KW-0040">ANK repeat</keyword>
<evidence type="ECO:0007829" key="13">
    <source>
        <dbReference type="PeptideAtlas" id="O45398"/>
    </source>
</evidence>
<dbReference type="InterPro" id="IPR000306">
    <property type="entry name" value="Znf_FYVE"/>
</dbReference>
<dbReference type="AlphaFoldDB" id="O45398"/>
<dbReference type="InterPro" id="IPR011333">
    <property type="entry name" value="SKP1/BTB/POZ_sf"/>
</dbReference>
<dbReference type="SMART" id="SM00225">
    <property type="entry name" value="BTB"/>
    <property type="match status" value="1"/>
</dbReference>
<dbReference type="SMART" id="SM00064">
    <property type="entry name" value="FYVE"/>
    <property type="match status" value="1"/>
</dbReference>
<dbReference type="eggNOG" id="KOG4591">
    <property type="taxonomic scope" value="Eukaryota"/>
</dbReference>
<keyword evidence="4" id="KW-0862">Zinc</keyword>
<keyword evidence="13" id="KW-1267">Proteomics identification</keyword>
<dbReference type="InterPro" id="IPR013083">
    <property type="entry name" value="Znf_RING/FYVE/PHD"/>
</dbReference>
<dbReference type="Bgee" id="WBGene00009064">
    <property type="expression patterns" value="Expressed in adult organism and 4 other cell types or tissues"/>
</dbReference>
<accession>O45398</accession>
<dbReference type="KEGG" id="cel:CELE_F22G12.4"/>
<evidence type="ECO:0000259" key="8">
    <source>
        <dbReference type="PROSITE" id="PS50097"/>
    </source>
</evidence>
<dbReference type="PROSITE" id="PS50178">
    <property type="entry name" value="ZF_FYVE"/>
    <property type="match status" value="1"/>
</dbReference>
<dbReference type="Pfam" id="PF01363">
    <property type="entry name" value="FYVE"/>
    <property type="match status" value="1"/>
</dbReference>
<dbReference type="SMR" id="O45398"/>
<feature type="repeat" description="ANK" evidence="6">
    <location>
        <begin position="498"/>
        <end position="530"/>
    </location>
</feature>
<feature type="domain" description="FYVE-type" evidence="9">
    <location>
        <begin position="1049"/>
        <end position="1100"/>
    </location>
</feature>
<dbReference type="SUPFAM" id="SSF54695">
    <property type="entry name" value="POZ domain"/>
    <property type="match status" value="1"/>
</dbReference>
<dbReference type="InterPro" id="IPR002110">
    <property type="entry name" value="Ankyrin_rpt"/>
</dbReference>
<dbReference type="InterPro" id="IPR011011">
    <property type="entry name" value="Znf_FYVE_PHD"/>
</dbReference>
<organism evidence="10 11">
    <name type="scientific">Caenorhabditis elegans</name>
    <dbReference type="NCBI Taxonomy" id="6239"/>
    <lineage>
        <taxon>Eukaryota</taxon>
        <taxon>Metazoa</taxon>
        <taxon>Ecdysozoa</taxon>
        <taxon>Nematoda</taxon>
        <taxon>Chromadorea</taxon>
        <taxon>Rhabditida</taxon>
        <taxon>Rhabditina</taxon>
        <taxon>Rhabditomorpha</taxon>
        <taxon>Rhabditoidea</taxon>
        <taxon>Rhabditidae</taxon>
        <taxon>Peloderinae</taxon>
        <taxon>Caenorhabditis</taxon>
    </lineage>
</organism>
<keyword evidence="11" id="KW-1185">Reference proteome</keyword>
<dbReference type="FunFam" id="1.25.40.20:FF:001207">
    <property type="entry name" value="Uncharacterized protein"/>
    <property type="match status" value="1"/>
</dbReference>
<dbReference type="SMART" id="SM00248">
    <property type="entry name" value="ANK"/>
    <property type="match status" value="19"/>
</dbReference>
<keyword evidence="3 7" id="KW-0863">Zinc-finger</keyword>
<evidence type="ECO:0000256" key="7">
    <source>
        <dbReference type="PROSITE-ProRule" id="PRU00091"/>
    </source>
</evidence>
<evidence type="ECO:0000313" key="10">
    <source>
        <dbReference type="EMBL" id="CAB07368.3"/>
    </source>
</evidence>
<dbReference type="Gene3D" id="1.25.40.20">
    <property type="entry name" value="Ankyrin repeat-containing domain"/>
    <property type="match status" value="5"/>
</dbReference>
<feature type="repeat" description="ANK" evidence="6">
    <location>
        <begin position="825"/>
        <end position="857"/>
    </location>
</feature>
<keyword evidence="1" id="KW-0479">Metal-binding</keyword>